<sequence>MNQSTDSRKDRKRDYNRGMLRGGLVSLFWSVISERRKRESFTFSEFARRVDVDKSAVSRWFNAPPPNWTLDTVADIGAALDVDIELVAVDRRTGQKYTPAGVVSAWVVKDDGNLSRYHIGAEIIDSQHHGDQQSCVASVL</sequence>
<dbReference type="EMBL" id="JABEQG010000070">
    <property type="protein sequence ID" value="MBB2158273.1"/>
    <property type="molecule type" value="Genomic_DNA"/>
</dbReference>
<gene>
    <name evidence="2" type="ORF">HLH33_18585</name>
</gene>
<name>A0A7W4I8M2_GLUDI</name>
<evidence type="ECO:0000259" key="1">
    <source>
        <dbReference type="PROSITE" id="PS50943"/>
    </source>
</evidence>
<dbReference type="Proteomes" id="UP000550787">
    <property type="component" value="Unassembled WGS sequence"/>
</dbReference>
<evidence type="ECO:0000313" key="2">
    <source>
        <dbReference type="EMBL" id="MBB2158273.1"/>
    </source>
</evidence>
<feature type="domain" description="HTH cro/C1-type" evidence="1">
    <location>
        <begin position="32"/>
        <end position="87"/>
    </location>
</feature>
<dbReference type="SUPFAM" id="SSF47413">
    <property type="entry name" value="lambda repressor-like DNA-binding domains"/>
    <property type="match status" value="1"/>
</dbReference>
<dbReference type="AlphaFoldDB" id="A0A7W4I8M2"/>
<organism evidence="2 3">
    <name type="scientific">Gluconacetobacter diazotrophicus</name>
    <name type="common">Acetobacter diazotrophicus</name>
    <dbReference type="NCBI Taxonomy" id="33996"/>
    <lineage>
        <taxon>Bacteria</taxon>
        <taxon>Pseudomonadati</taxon>
        <taxon>Pseudomonadota</taxon>
        <taxon>Alphaproteobacteria</taxon>
        <taxon>Acetobacterales</taxon>
        <taxon>Acetobacteraceae</taxon>
        <taxon>Gluconacetobacter</taxon>
    </lineage>
</organism>
<dbReference type="Pfam" id="PF13443">
    <property type="entry name" value="HTH_26"/>
    <property type="match status" value="1"/>
</dbReference>
<dbReference type="Gene3D" id="1.10.260.40">
    <property type="entry name" value="lambda repressor-like DNA-binding domains"/>
    <property type="match status" value="1"/>
</dbReference>
<reference evidence="2 3" key="1">
    <citation type="submission" date="2020-04" db="EMBL/GenBank/DDBJ databases">
        <title>Description of novel Gluconacetobacter.</title>
        <authorList>
            <person name="Sombolestani A."/>
        </authorList>
    </citation>
    <scope>NUCLEOTIDE SEQUENCE [LARGE SCALE GENOMIC DNA]</scope>
    <source>
        <strain evidence="2 3">LMG 7603</strain>
    </source>
</reference>
<evidence type="ECO:0000313" key="3">
    <source>
        <dbReference type="Proteomes" id="UP000550787"/>
    </source>
</evidence>
<proteinExistence type="predicted"/>
<dbReference type="CDD" id="cd00093">
    <property type="entry name" value="HTH_XRE"/>
    <property type="match status" value="1"/>
</dbReference>
<dbReference type="InterPro" id="IPR001387">
    <property type="entry name" value="Cro/C1-type_HTH"/>
</dbReference>
<accession>A0A7W4I8M2</accession>
<dbReference type="GO" id="GO:0003677">
    <property type="term" value="F:DNA binding"/>
    <property type="evidence" value="ECO:0007669"/>
    <property type="project" value="InterPro"/>
</dbReference>
<dbReference type="PROSITE" id="PS50943">
    <property type="entry name" value="HTH_CROC1"/>
    <property type="match status" value="1"/>
</dbReference>
<dbReference type="InterPro" id="IPR010982">
    <property type="entry name" value="Lambda_DNA-bd_dom_sf"/>
</dbReference>
<protein>
    <submittedName>
        <fullName evidence="2">Helix-turn-helix transcriptional regulator</fullName>
    </submittedName>
</protein>
<comment type="caution">
    <text evidence="2">The sequence shown here is derived from an EMBL/GenBank/DDBJ whole genome shotgun (WGS) entry which is preliminary data.</text>
</comment>